<comment type="caution">
    <text evidence="3">The sequence shown here is derived from an EMBL/GenBank/DDBJ whole genome shotgun (WGS) entry which is preliminary data.</text>
</comment>
<dbReference type="Pfam" id="PF07331">
    <property type="entry name" value="TctB"/>
    <property type="match status" value="1"/>
</dbReference>
<accession>A0A1R1LAU1</accession>
<sequence length="168" mass="17535">MSSALTERLRGRSELGLAALLGVVGVVVLVDAAGLRSLQTTADPVGPRAMPYAVGALLLVCAVVLTVQVLRGGHAEPDAGEDIDPASAFDWKTLVLLIGFFLLNAATINVLGWVISGAVMFWGSCWALGSRRWLLNVVISLVLSVASFYGFYLGLGIQLPAGLLSGVL</sequence>
<evidence type="ECO:0000313" key="4">
    <source>
        <dbReference type="Proteomes" id="UP000187085"/>
    </source>
</evidence>
<evidence type="ECO:0000259" key="2">
    <source>
        <dbReference type="Pfam" id="PF07331"/>
    </source>
</evidence>
<feature type="transmembrane region" description="Helical" evidence="1">
    <location>
        <begin position="133"/>
        <end position="155"/>
    </location>
</feature>
<keyword evidence="1" id="KW-0812">Transmembrane</keyword>
<dbReference type="AlphaFoldDB" id="A0A1R1LAU1"/>
<evidence type="ECO:0000256" key="1">
    <source>
        <dbReference type="SAM" id="Phobius"/>
    </source>
</evidence>
<feature type="transmembrane region" description="Helical" evidence="1">
    <location>
        <begin position="94"/>
        <end position="121"/>
    </location>
</feature>
<dbReference type="STRING" id="554083.BKD30_07790"/>
<feature type="transmembrane region" description="Helical" evidence="1">
    <location>
        <begin position="50"/>
        <end position="70"/>
    </location>
</feature>
<reference evidence="3 4" key="1">
    <citation type="submission" date="2016-12" db="EMBL/GenBank/DDBJ databases">
        <title>Draft genome of Tersicoccus phoenicis 1P05MA.</title>
        <authorList>
            <person name="Nakajima Y."/>
            <person name="Yoshizawa S."/>
            <person name="Nakamura K."/>
            <person name="Ogura Y."/>
            <person name="Hayashi T."/>
            <person name="Kogure K."/>
        </authorList>
    </citation>
    <scope>NUCLEOTIDE SEQUENCE [LARGE SCALE GENOMIC DNA]</scope>
    <source>
        <strain evidence="3 4">1p05MA</strain>
    </source>
</reference>
<organism evidence="3 4">
    <name type="scientific">Tersicoccus phoenicis</name>
    <dbReference type="NCBI Taxonomy" id="554083"/>
    <lineage>
        <taxon>Bacteria</taxon>
        <taxon>Bacillati</taxon>
        <taxon>Actinomycetota</taxon>
        <taxon>Actinomycetes</taxon>
        <taxon>Micrococcales</taxon>
        <taxon>Micrococcaceae</taxon>
        <taxon>Tersicoccus</taxon>
    </lineage>
</organism>
<proteinExistence type="predicted"/>
<feature type="transmembrane region" description="Helical" evidence="1">
    <location>
        <begin position="15"/>
        <end position="38"/>
    </location>
</feature>
<feature type="domain" description="DUF1468" evidence="2">
    <location>
        <begin position="19"/>
        <end position="160"/>
    </location>
</feature>
<dbReference type="RefSeq" id="WP_076703793.1">
    <property type="nucleotide sequence ID" value="NZ_MRDE01000050.1"/>
</dbReference>
<evidence type="ECO:0000313" key="3">
    <source>
        <dbReference type="EMBL" id="OMH24671.1"/>
    </source>
</evidence>
<name>A0A1R1LAU1_9MICC</name>
<dbReference type="EMBL" id="MRDE01000050">
    <property type="protein sequence ID" value="OMH24671.1"/>
    <property type="molecule type" value="Genomic_DNA"/>
</dbReference>
<dbReference type="InterPro" id="IPR009936">
    <property type="entry name" value="DUF1468"/>
</dbReference>
<protein>
    <recommendedName>
        <fullName evidence="2">DUF1468 domain-containing protein</fullName>
    </recommendedName>
</protein>
<keyword evidence="1" id="KW-1133">Transmembrane helix</keyword>
<gene>
    <name evidence="3" type="ORF">BKD30_07790</name>
</gene>
<keyword evidence="1" id="KW-0472">Membrane</keyword>
<dbReference type="Proteomes" id="UP000187085">
    <property type="component" value="Unassembled WGS sequence"/>
</dbReference>
<keyword evidence="4" id="KW-1185">Reference proteome</keyword>